<dbReference type="EMBL" id="VCPD01000002">
    <property type="protein sequence ID" value="TMV08575.1"/>
    <property type="molecule type" value="Genomic_DNA"/>
</dbReference>
<keyword evidence="2" id="KW-1185">Reference proteome</keyword>
<comment type="caution">
    <text evidence="1">The sequence shown here is derived from an EMBL/GenBank/DDBJ whole genome shotgun (WGS) entry which is preliminary data.</text>
</comment>
<dbReference type="Proteomes" id="UP001193035">
    <property type="component" value="Unassembled WGS sequence"/>
</dbReference>
<dbReference type="Gene3D" id="2.40.160.10">
    <property type="entry name" value="Porin"/>
    <property type="match status" value="1"/>
</dbReference>
<proteinExistence type="predicted"/>
<gene>
    <name evidence="1" type="ORF">FGK63_05485</name>
</gene>
<dbReference type="InterPro" id="IPR023614">
    <property type="entry name" value="Porin_dom_sf"/>
</dbReference>
<name>A0ABY2X007_9RHOB</name>
<dbReference type="SUPFAM" id="SSF56935">
    <property type="entry name" value="Porins"/>
    <property type="match status" value="1"/>
</dbReference>
<accession>A0ABY2X007</accession>
<evidence type="ECO:0000313" key="1">
    <source>
        <dbReference type="EMBL" id="TMV08575.1"/>
    </source>
</evidence>
<sequence length="376" mass="40788">MDSTATRQAVGAVALGVGLMLTATMGRSELPTYKLAGGYVFAPYGQLHFAYQSFDDGQEKTGNIVDITNSNSRLGFFIEPGSDLAALSFQFESGLGFRPSSKTSQTFTPKFWDWSRTDLRKVQFIHDSHLGTFRIGQGSMPTDGVAESNLGGTVVVAKSTIPEANGAYFLRASDGTLTGVTIGDTFDNFDGSRRLRLRYDTPAIAGFSLSAGIGKEVLKSGDDDRYYGFALRFDRSFDRFKVIGAIGSGYADGRPGTSRMTVGSISALDQRSGLYLSVAAGQSSEETQPGYIYVKGGWNTDLFDFGPTNFVIESFLGRDYAARASTSRMWGAGIIQNFEQRNLEVYGGYRSFSYDDPTPVSYQDAGAVQIGARVRF</sequence>
<dbReference type="RefSeq" id="WP_138840605.1">
    <property type="nucleotide sequence ID" value="NZ_VCPD01000002.1"/>
</dbReference>
<reference evidence="1 2" key="1">
    <citation type="submission" date="2019-05" db="EMBL/GenBank/DDBJ databases">
        <title>Ruegeria sp. nov., isolated from tidal flat.</title>
        <authorList>
            <person name="Kim W."/>
        </authorList>
    </citation>
    <scope>NUCLEOTIDE SEQUENCE [LARGE SCALE GENOMIC DNA]</scope>
    <source>
        <strain evidence="1 2">CAU 1488</strain>
    </source>
</reference>
<evidence type="ECO:0000313" key="2">
    <source>
        <dbReference type="Proteomes" id="UP001193035"/>
    </source>
</evidence>
<protein>
    <submittedName>
        <fullName evidence="1">Porin</fullName>
    </submittedName>
</protein>
<organism evidence="1 2">
    <name type="scientific">Ruegeria sediminis</name>
    <dbReference type="NCBI Taxonomy" id="2583820"/>
    <lineage>
        <taxon>Bacteria</taxon>
        <taxon>Pseudomonadati</taxon>
        <taxon>Pseudomonadota</taxon>
        <taxon>Alphaproteobacteria</taxon>
        <taxon>Rhodobacterales</taxon>
        <taxon>Roseobacteraceae</taxon>
        <taxon>Ruegeria</taxon>
    </lineage>
</organism>